<comment type="subcellular location">
    <subcellularLocation>
        <location evidence="1">Cell membrane</location>
        <topology evidence="1">Multi-pass membrane protein</topology>
    </subcellularLocation>
</comment>
<evidence type="ECO:0000256" key="6">
    <source>
        <dbReference type="ARBA" id="ARBA00023136"/>
    </source>
</evidence>
<feature type="transmembrane region" description="Helical" evidence="7">
    <location>
        <begin position="280"/>
        <end position="304"/>
    </location>
</feature>
<evidence type="ECO:0000259" key="8">
    <source>
        <dbReference type="PROSITE" id="PS50928"/>
    </source>
</evidence>
<proteinExistence type="predicted"/>
<dbReference type="InterPro" id="IPR000515">
    <property type="entry name" value="MetI-like"/>
</dbReference>
<dbReference type="SUPFAM" id="SSF161098">
    <property type="entry name" value="MetI-like"/>
    <property type="match status" value="1"/>
</dbReference>
<evidence type="ECO:0000313" key="9">
    <source>
        <dbReference type="EMBL" id="CAB4574011.1"/>
    </source>
</evidence>
<feature type="transmembrane region" description="Helical" evidence="7">
    <location>
        <begin position="124"/>
        <end position="143"/>
    </location>
</feature>
<dbReference type="InterPro" id="IPR035906">
    <property type="entry name" value="MetI-like_sf"/>
</dbReference>
<keyword evidence="2" id="KW-0813">Transport</keyword>
<dbReference type="PANTHER" id="PTHR30193">
    <property type="entry name" value="ABC TRANSPORTER PERMEASE PROTEIN"/>
    <property type="match status" value="1"/>
</dbReference>
<organism evidence="9">
    <name type="scientific">freshwater metagenome</name>
    <dbReference type="NCBI Taxonomy" id="449393"/>
    <lineage>
        <taxon>unclassified sequences</taxon>
        <taxon>metagenomes</taxon>
        <taxon>ecological metagenomes</taxon>
    </lineage>
</organism>
<evidence type="ECO:0000256" key="1">
    <source>
        <dbReference type="ARBA" id="ARBA00004651"/>
    </source>
</evidence>
<dbReference type="PROSITE" id="PS50928">
    <property type="entry name" value="ABC_TM1"/>
    <property type="match status" value="1"/>
</dbReference>
<keyword evidence="4 7" id="KW-0812">Transmembrane</keyword>
<evidence type="ECO:0000256" key="4">
    <source>
        <dbReference type="ARBA" id="ARBA00022692"/>
    </source>
</evidence>
<keyword evidence="5 7" id="KW-1133">Transmembrane helix</keyword>
<dbReference type="CDD" id="cd06261">
    <property type="entry name" value="TM_PBP2"/>
    <property type="match status" value="1"/>
</dbReference>
<sequence>MSDRKLDKRDAQSVGTSRSRRWRRELTVGLILLAPGIALAVGFKLIPLIRGFWLSLFETRGFEEPTFIGFGNYERMLTDTTVIKAFTNALLVVSTLPIWVFLPLILALLLFLQVPGWKFFRASFFLPYMIAPIVVGIMFRQILAPDGPLNEILRSLGFDNLAIEWLNGSTSALFSLVGVALWSFFGLGVLNYLSALSTIPGEIIEASRLDGAGFWRMLVQVVLPMIKPMVGYWTVLCASGVLIWMFPLIYALTRGGPGDATMLPEFLVFLTTFQFLDRGYGSAIGLALFLFVAVISVFTVRYMYNEGAKGMRP</sequence>
<feature type="transmembrane region" description="Helical" evidence="7">
    <location>
        <begin position="89"/>
        <end position="112"/>
    </location>
</feature>
<evidence type="ECO:0000256" key="2">
    <source>
        <dbReference type="ARBA" id="ARBA00022448"/>
    </source>
</evidence>
<evidence type="ECO:0000256" key="5">
    <source>
        <dbReference type="ARBA" id="ARBA00022989"/>
    </source>
</evidence>
<reference evidence="9" key="1">
    <citation type="submission" date="2020-05" db="EMBL/GenBank/DDBJ databases">
        <authorList>
            <person name="Chiriac C."/>
            <person name="Salcher M."/>
            <person name="Ghai R."/>
            <person name="Kavagutti S V."/>
        </authorList>
    </citation>
    <scope>NUCLEOTIDE SEQUENCE</scope>
</reference>
<name>A0A6J6EC45_9ZZZZ</name>
<dbReference type="Pfam" id="PF00528">
    <property type="entry name" value="BPD_transp_1"/>
    <property type="match status" value="1"/>
</dbReference>
<feature type="transmembrane region" description="Helical" evidence="7">
    <location>
        <begin position="26"/>
        <end position="46"/>
    </location>
</feature>
<dbReference type="GO" id="GO:0055085">
    <property type="term" value="P:transmembrane transport"/>
    <property type="evidence" value="ECO:0007669"/>
    <property type="project" value="InterPro"/>
</dbReference>
<dbReference type="AlphaFoldDB" id="A0A6J6EC45"/>
<dbReference type="InterPro" id="IPR051393">
    <property type="entry name" value="ABC_transporter_permease"/>
</dbReference>
<dbReference type="Gene3D" id="1.10.3720.10">
    <property type="entry name" value="MetI-like"/>
    <property type="match status" value="1"/>
</dbReference>
<accession>A0A6J6EC45</accession>
<gene>
    <name evidence="9" type="ORF">UFOPK1684_00930</name>
</gene>
<feature type="transmembrane region" description="Helical" evidence="7">
    <location>
        <begin position="172"/>
        <end position="193"/>
    </location>
</feature>
<protein>
    <submittedName>
        <fullName evidence="9">Unannotated protein</fullName>
    </submittedName>
</protein>
<dbReference type="PANTHER" id="PTHR30193:SF37">
    <property type="entry name" value="INNER MEMBRANE ABC TRANSPORTER PERMEASE PROTEIN YCJO"/>
    <property type="match status" value="1"/>
</dbReference>
<keyword evidence="3" id="KW-1003">Cell membrane</keyword>
<evidence type="ECO:0000256" key="7">
    <source>
        <dbReference type="SAM" id="Phobius"/>
    </source>
</evidence>
<keyword evidence="6 7" id="KW-0472">Membrane</keyword>
<feature type="transmembrane region" description="Helical" evidence="7">
    <location>
        <begin position="230"/>
        <end position="252"/>
    </location>
</feature>
<dbReference type="GO" id="GO:0005886">
    <property type="term" value="C:plasma membrane"/>
    <property type="evidence" value="ECO:0007669"/>
    <property type="project" value="UniProtKB-SubCell"/>
</dbReference>
<dbReference type="EMBL" id="CAEZTM010000040">
    <property type="protein sequence ID" value="CAB4574011.1"/>
    <property type="molecule type" value="Genomic_DNA"/>
</dbReference>
<feature type="domain" description="ABC transmembrane type-1" evidence="8">
    <location>
        <begin position="85"/>
        <end position="301"/>
    </location>
</feature>
<evidence type="ECO:0000256" key="3">
    <source>
        <dbReference type="ARBA" id="ARBA00022475"/>
    </source>
</evidence>